<evidence type="ECO:0000313" key="3">
    <source>
        <dbReference type="Proteomes" id="UP001066276"/>
    </source>
</evidence>
<comment type="caution">
    <text evidence="2">The sequence shown here is derived from an EMBL/GenBank/DDBJ whole genome shotgun (WGS) entry which is preliminary data.</text>
</comment>
<evidence type="ECO:0000313" key="2">
    <source>
        <dbReference type="EMBL" id="KAJ1141403.1"/>
    </source>
</evidence>
<protein>
    <submittedName>
        <fullName evidence="2">Uncharacterized protein</fullName>
    </submittedName>
</protein>
<reference evidence="2" key="1">
    <citation type="journal article" date="2022" name="bioRxiv">
        <title>Sequencing and chromosome-scale assembly of the giantPleurodeles waltlgenome.</title>
        <authorList>
            <person name="Brown T."/>
            <person name="Elewa A."/>
            <person name="Iarovenko S."/>
            <person name="Subramanian E."/>
            <person name="Araus A.J."/>
            <person name="Petzold A."/>
            <person name="Susuki M."/>
            <person name="Suzuki K.-i.T."/>
            <person name="Hayashi T."/>
            <person name="Toyoda A."/>
            <person name="Oliveira C."/>
            <person name="Osipova E."/>
            <person name="Leigh N.D."/>
            <person name="Simon A."/>
            <person name="Yun M.H."/>
        </authorList>
    </citation>
    <scope>NUCLEOTIDE SEQUENCE</scope>
    <source>
        <strain evidence="2">20211129_DDA</strain>
        <tissue evidence="2">Liver</tissue>
    </source>
</reference>
<name>A0AAV7QSQ6_PLEWA</name>
<dbReference type="EMBL" id="JANPWB010000010">
    <property type="protein sequence ID" value="KAJ1141403.1"/>
    <property type="molecule type" value="Genomic_DNA"/>
</dbReference>
<organism evidence="2 3">
    <name type="scientific">Pleurodeles waltl</name>
    <name type="common">Iberian ribbed newt</name>
    <dbReference type="NCBI Taxonomy" id="8319"/>
    <lineage>
        <taxon>Eukaryota</taxon>
        <taxon>Metazoa</taxon>
        <taxon>Chordata</taxon>
        <taxon>Craniata</taxon>
        <taxon>Vertebrata</taxon>
        <taxon>Euteleostomi</taxon>
        <taxon>Amphibia</taxon>
        <taxon>Batrachia</taxon>
        <taxon>Caudata</taxon>
        <taxon>Salamandroidea</taxon>
        <taxon>Salamandridae</taxon>
        <taxon>Pleurodelinae</taxon>
        <taxon>Pleurodeles</taxon>
    </lineage>
</organism>
<sequence>MASSSTLSPFLTMKIRFENYLGCIQYGIYDSELCNVNKIIRIRFSDRINNQCHPWKLRRQPATSPLTLNTPKMSPCSNAKKEVGSNRPKPQRQAADQTAEKLCWGKK</sequence>
<proteinExistence type="predicted"/>
<evidence type="ECO:0000256" key="1">
    <source>
        <dbReference type="SAM" id="MobiDB-lite"/>
    </source>
</evidence>
<feature type="region of interest" description="Disordered" evidence="1">
    <location>
        <begin position="62"/>
        <end position="107"/>
    </location>
</feature>
<keyword evidence="3" id="KW-1185">Reference proteome</keyword>
<gene>
    <name evidence="2" type="ORF">NDU88_007736</name>
</gene>
<dbReference type="Proteomes" id="UP001066276">
    <property type="component" value="Chromosome 6"/>
</dbReference>
<dbReference type="AlphaFoldDB" id="A0AAV7QSQ6"/>
<feature type="compositionally biased region" description="Polar residues" evidence="1">
    <location>
        <begin position="62"/>
        <end position="77"/>
    </location>
</feature>
<accession>A0AAV7QSQ6</accession>